<keyword evidence="3" id="KW-1185">Reference proteome</keyword>
<accession>A0A6B3LUQ8</accession>
<evidence type="ECO:0000313" key="3">
    <source>
        <dbReference type="Proteomes" id="UP000474777"/>
    </source>
</evidence>
<feature type="chain" id="PRO_5025484842" evidence="1">
    <location>
        <begin position="20"/>
        <end position="477"/>
    </location>
</feature>
<gene>
    <name evidence="2" type="ORF">GXP69_05975</name>
</gene>
<evidence type="ECO:0000313" key="2">
    <source>
        <dbReference type="EMBL" id="NEM97234.1"/>
    </source>
</evidence>
<dbReference type="Proteomes" id="UP000474777">
    <property type="component" value="Unassembled WGS sequence"/>
</dbReference>
<dbReference type="RefSeq" id="WP_163913415.1">
    <property type="nucleotide sequence ID" value="NZ_JAAGWD010000002.1"/>
</dbReference>
<comment type="caution">
    <text evidence="2">The sequence shown here is derived from an EMBL/GenBank/DDBJ whole genome shotgun (WGS) entry which is preliminary data.</text>
</comment>
<evidence type="ECO:0000256" key="1">
    <source>
        <dbReference type="SAM" id="SignalP"/>
    </source>
</evidence>
<organism evidence="2 3">
    <name type="scientific">Pontibacter burrus</name>
    <dbReference type="NCBI Taxonomy" id="2704466"/>
    <lineage>
        <taxon>Bacteria</taxon>
        <taxon>Pseudomonadati</taxon>
        <taxon>Bacteroidota</taxon>
        <taxon>Cytophagia</taxon>
        <taxon>Cytophagales</taxon>
        <taxon>Hymenobacteraceae</taxon>
        <taxon>Pontibacter</taxon>
    </lineage>
</organism>
<name>A0A6B3LUQ8_9BACT</name>
<feature type="signal peptide" evidence="1">
    <location>
        <begin position="1"/>
        <end position="19"/>
    </location>
</feature>
<proteinExistence type="predicted"/>
<protein>
    <submittedName>
        <fullName evidence="2">Uncharacterized protein</fullName>
    </submittedName>
</protein>
<sequence>MVRFLRVLVLVLCMCPALAQEPTIAWGPEIPHNSRNLNQLQVIGTGSENSFYTRYTENRQITLERYNRSNQRVWSIAIAPLSPEGKRAAFEELVVLNHQIYLLSSVTENYRKIIYAQQIDAKGNYMPAIHTLASTTPDATIHAQTRETRLLLILQQKAEPQQTDVMLYQGSFKPSWTAELHLKGLIKEMQISATGNIFVLSELPASNSPEAAFFLYRFDGRSGRNTIQPVGSTALRPLQAKMEIMNEDLIVAGLTVPAPFVASLAPEPTGTFYYRFPKGRFRNYIHHYAPIDSLFLHDYKAYKPDKDHSQRLRYLQLQHLLPLNSNHTVLLGEVYTLDRNQHHTDDVLLFAFDQNGEALYTASANKHQTGDVNQVRLGSYIATTAQDTVKLIYLDFEYNYNEQDEIMIATSRAVLKTPVLAKVAPDGKITVRPLRNTQTGRHQDFYLVPTSAYKINNKEFIVLGSGIGYYKFGKLKF</sequence>
<dbReference type="EMBL" id="JAAGWD010000002">
    <property type="protein sequence ID" value="NEM97234.1"/>
    <property type="molecule type" value="Genomic_DNA"/>
</dbReference>
<keyword evidence="1" id="KW-0732">Signal</keyword>
<dbReference type="AlphaFoldDB" id="A0A6B3LUQ8"/>
<reference evidence="2 3" key="1">
    <citation type="submission" date="2020-02" db="EMBL/GenBank/DDBJ databases">
        <authorList>
            <person name="Kim M.K."/>
        </authorList>
    </citation>
    <scope>NUCLEOTIDE SEQUENCE [LARGE SCALE GENOMIC DNA]</scope>
    <source>
        <strain evidence="2 3">BT327</strain>
    </source>
</reference>